<dbReference type="InterPro" id="IPR013324">
    <property type="entry name" value="RNA_pol_sigma_r3/r4-like"/>
</dbReference>
<accession>A0A6N8HVR1</accession>
<proteinExistence type="predicted"/>
<name>A0A6N8HVR1_9FIRM</name>
<dbReference type="SUPFAM" id="SSF88659">
    <property type="entry name" value="Sigma3 and sigma4 domains of RNA polymerase sigma factors"/>
    <property type="match status" value="1"/>
</dbReference>
<organism evidence="1 2">
    <name type="scientific">Caproicibacter fermentans</name>
    <dbReference type="NCBI Taxonomy" id="2576756"/>
    <lineage>
        <taxon>Bacteria</taxon>
        <taxon>Bacillati</taxon>
        <taxon>Bacillota</taxon>
        <taxon>Clostridia</taxon>
        <taxon>Eubacteriales</taxon>
        <taxon>Acutalibacteraceae</taxon>
        <taxon>Caproicibacter</taxon>
    </lineage>
</organism>
<dbReference type="Gene3D" id="1.10.10.10">
    <property type="entry name" value="Winged helix-like DNA-binding domain superfamily/Winged helix DNA-binding domain"/>
    <property type="match status" value="1"/>
</dbReference>
<dbReference type="OrthoDB" id="9814320at2"/>
<sequence>MAKYRNWIDYRKKYPGLSDEIVEVLKKSDNKMTYQQHDLKVDRCKTDKVTESVIRIPSREVSYDMLLEANRQFQAESESVEDKAVNAVMIERMIVCIKTLSTEEQNLIRELFFHDKSERRLAAETGTPQMTLHYRKVKILKKLRKLLEK</sequence>
<dbReference type="RefSeq" id="WP_156989609.1">
    <property type="nucleotide sequence ID" value="NZ_VWXL01000011.1"/>
</dbReference>
<evidence type="ECO:0000313" key="1">
    <source>
        <dbReference type="EMBL" id="MVB09650.1"/>
    </source>
</evidence>
<dbReference type="InterPro" id="IPR036388">
    <property type="entry name" value="WH-like_DNA-bd_sf"/>
</dbReference>
<evidence type="ECO:0008006" key="3">
    <source>
        <dbReference type="Google" id="ProtNLM"/>
    </source>
</evidence>
<gene>
    <name evidence="1" type="ORF">CAFE_03120</name>
</gene>
<keyword evidence="2" id="KW-1185">Reference proteome</keyword>
<reference evidence="1 2" key="1">
    <citation type="submission" date="2019-09" db="EMBL/GenBank/DDBJ databases">
        <title>Genome sequence of Clostridium sp. EA1.</title>
        <authorList>
            <person name="Poehlein A."/>
            <person name="Bengelsdorf F.R."/>
            <person name="Daniel R."/>
        </authorList>
    </citation>
    <scope>NUCLEOTIDE SEQUENCE [LARGE SCALE GENOMIC DNA]</scope>
    <source>
        <strain evidence="1 2">EA1</strain>
    </source>
</reference>
<dbReference type="EMBL" id="VWXL01000011">
    <property type="protein sequence ID" value="MVB09650.1"/>
    <property type="molecule type" value="Genomic_DNA"/>
</dbReference>
<comment type="caution">
    <text evidence="1">The sequence shown here is derived from an EMBL/GenBank/DDBJ whole genome shotgun (WGS) entry which is preliminary data.</text>
</comment>
<dbReference type="AlphaFoldDB" id="A0A6N8HVR1"/>
<evidence type="ECO:0000313" key="2">
    <source>
        <dbReference type="Proteomes" id="UP000469440"/>
    </source>
</evidence>
<dbReference type="Proteomes" id="UP000469440">
    <property type="component" value="Unassembled WGS sequence"/>
</dbReference>
<protein>
    <recommendedName>
        <fullName evidence="3">Sigma-70 family RNA polymerase sigma factor</fullName>
    </recommendedName>
</protein>